<dbReference type="PANTHER" id="PTHR43434">
    <property type="entry name" value="PHOSPHOGLYCOLATE PHOSPHATASE"/>
    <property type="match status" value="1"/>
</dbReference>
<sequence length="219" mass="23992">MVTLLWDLDGTLIDSMPVIGSCLNRTVQAYGEPALSDDEIRPLVGPELSLTLQKLIPEGKRVDVAEAKAMYRRFYRETMCSSPVFDGLVEVVDHFRSLGMNQFVATAKYQALAQEIIDAGPLQSRFTAVYGSEENGRLGNKVELLAHIHQQEGFEPANTLMIGDTVFDMEAARANNLTAIAVNWGYGDAEALRQAGAHFLVDSPAQLKDVIRTALDCGC</sequence>
<dbReference type="OrthoDB" id="9782449at2"/>
<comment type="caution">
    <text evidence="1">The sequence shown here is derived from an EMBL/GenBank/DDBJ whole genome shotgun (WGS) entry which is preliminary data.</text>
</comment>
<dbReference type="EMBL" id="AAOE01000034">
    <property type="protein sequence ID" value="EAR07703.1"/>
    <property type="molecule type" value="Genomic_DNA"/>
</dbReference>
<evidence type="ECO:0008006" key="3">
    <source>
        <dbReference type="Google" id="ProtNLM"/>
    </source>
</evidence>
<dbReference type="Pfam" id="PF13419">
    <property type="entry name" value="HAD_2"/>
    <property type="match status" value="1"/>
</dbReference>
<dbReference type="Gene3D" id="1.10.150.240">
    <property type="entry name" value="Putative phosphatase, domain 2"/>
    <property type="match status" value="1"/>
</dbReference>
<dbReference type="InterPro" id="IPR023214">
    <property type="entry name" value="HAD_sf"/>
</dbReference>
<name>A4BJJ9_9GAMM</name>
<protein>
    <recommendedName>
        <fullName evidence="3">Phosphoglycolate phosphatase</fullName>
    </recommendedName>
</protein>
<gene>
    <name evidence="1" type="ORF">MED297_18181</name>
</gene>
<dbReference type="HOGENOM" id="CLU_045011_19_4_6"/>
<dbReference type="Proteomes" id="UP000005953">
    <property type="component" value="Unassembled WGS sequence"/>
</dbReference>
<dbReference type="AlphaFoldDB" id="A4BJJ9"/>
<proteinExistence type="predicted"/>
<dbReference type="STRING" id="314283.MED297_18181"/>
<dbReference type="SFLD" id="SFLDS00003">
    <property type="entry name" value="Haloacid_Dehalogenase"/>
    <property type="match status" value="1"/>
</dbReference>
<dbReference type="InterPro" id="IPR036412">
    <property type="entry name" value="HAD-like_sf"/>
</dbReference>
<dbReference type="GO" id="GO:0004713">
    <property type="term" value="F:protein tyrosine kinase activity"/>
    <property type="evidence" value="ECO:0007669"/>
    <property type="project" value="TreeGrafter"/>
</dbReference>
<keyword evidence="2" id="KW-1185">Reference proteome</keyword>
<accession>A4BJJ9</accession>
<dbReference type="PANTHER" id="PTHR43434:SF20">
    <property type="entry name" value="5'-NUCLEOTIDASE"/>
    <property type="match status" value="1"/>
</dbReference>
<dbReference type="InterPro" id="IPR041492">
    <property type="entry name" value="HAD_2"/>
</dbReference>
<dbReference type="InterPro" id="IPR023198">
    <property type="entry name" value="PGP-like_dom2"/>
</dbReference>
<dbReference type="GO" id="GO:0005829">
    <property type="term" value="C:cytosol"/>
    <property type="evidence" value="ECO:0007669"/>
    <property type="project" value="TreeGrafter"/>
</dbReference>
<evidence type="ECO:0000313" key="1">
    <source>
        <dbReference type="EMBL" id="EAR07703.1"/>
    </source>
</evidence>
<reference evidence="1 2" key="1">
    <citation type="submission" date="2006-02" db="EMBL/GenBank/DDBJ databases">
        <authorList>
            <person name="Pinhassi J."/>
            <person name="Pedros-Alio C."/>
            <person name="Ferriera S."/>
            <person name="Johnson J."/>
            <person name="Kravitz S."/>
            <person name="Halpern A."/>
            <person name="Remington K."/>
            <person name="Beeson K."/>
            <person name="Tran B."/>
            <person name="Rogers Y.-H."/>
            <person name="Friedman R."/>
            <person name="Venter J.C."/>
        </authorList>
    </citation>
    <scope>NUCLEOTIDE SEQUENCE [LARGE SCALE GENOMIC DNA]</scope>
    <source>
        <strain evidence="1 2">MED297</strain>
    </source>
</reference>
<dbReference type="RefSeq" id="WP_008044109.1">
    <property type="nucleotide sequence ID" value="NZ_CH724151.1"/>
</dbReference>
<dbReference type="InterPro" id="IPR050155">
    <property type="entry name" value="HAD-like_hydrolase_sf"/>
</dbReference>
<dbReference type="SFLD" id="SFLDG01129">
    <property type="entry name" value="C1.5:_HAD__Beta-PGM__Phosphata"/>
    <property type="match status" value="1"/>
</dbReference>
<evidence type="ECO:0000313" key="2">
    <source>
        <dbReference type="Proteomes" id="UP000005953"/>
    </source>
</evidence>
<dbReference type="SUPFAM" id="SSF56784">
    <property type="entry name" value="HAD-like"/>
    <property type="match status" value="1"/>
</dbReference>
<dbReference type="Gene3D" id="3.40.50.1000">
    <property type="entry name" value="HAD superfamily/HAD-like"/>
    <property type="match status" value="1"/>
</dbReference>
<organism evidence="1 2">
    <name type="scientific">Reinekea blandensis MED297</name>
    <dbReference type="NCBI Taxonomy" id="314283"/>
    <lineage>
        <taxon>Bacteria</taxon>
        <taxon>Pseudomonadati</taxon>
        <taxon>Pseudomonadota</taxon>
        <taxon>Gammaproteobacteria</taxon>
        <taxon>Oceanospirillales</taxon>
        <taxon>Saccharospirillaceae</taxon>
        <taxon>Reinekea</taxon>
    </lineage>
</organism>